<proteinExistence type="evidence at transcript level"/>
<sequence>MTSISQASVVCLCAVLVSLAQANDQIIETRTSDPLSDIRTFFSSNLELWVYNSTEKTDGQPLCRYDGKHNITGNSTFFKRYNGKAPSVNHSQPTLLKGNFLNWNDNKTIVYDALELYKEGTVETFNSYEVYEYAGKNQQCAVVSVLKFGLSMDPSETKMIHELRLNGSALKTPEIDPECWKIFNFILKGFACSLSRRSVSSFNGAKRGLSWF</sequence>
<dbReference type="EMBL" id="GBBM01004379">
    <property type="protein sequence ID" value="JAC31039.1"/>
    <property type="molecule type" value="mRNA"/>
</dbReference>
<evidence type="ECO:0000256" key="1">
    <source>
        <dbReference type="SAM" id="SignalP"/>
    </source>
</evidence>
<protein>
    <submittedName>
        <fullName evidence="2">Putative lipocalin-3 1</fullName>
    </submittedName>
</protein>
<organism evidence="2">
    <name type="scientific">Amblyomma triste</name>
    <name type="common">Neotropical tick</name>
    <dbReference type="NCBI Taxonomy" id="251400"/>
    <lineage>
        <taxon>Eukaryota</taxon>
        <taxon>Metazoa</taxon>
        <taxon>Ecdysozoa</taxon>
        <taxon>Arthropoda</taxon>
        <taxon>Chelicerata</taxon>
        <taxon>Arachnida</taxon>
        <taxon>Acari</taxon>
        <taxon>Parasitiformes</taxon>
        <taxon>Ixodida</taxon>
        <taxon>Ixodoidea</taxon>
        <taxon>Ixodidae</taxon>
        <taxon>Amblyomminae</taxon>
        <taxon>Amblyomma</taxon>
    </lineage>
</organism>
<name>A0A023GB23_AMBTT</name>
<feature type="signal peptide" evidence="1">
    <location>
        <begin position="1"/>
        <end position="22"/>
    </location>
</feature>
<keyword evidence="1" id="KW-0732">Signal</keyword>
<accession>A0A023GB23</accession>
<feature type="non-terminal residue" evidence="2">
    <location>
        <position position="212"/>
    </location>
</feature>
<dbReference type="AlphaFoldDB" id="A0A023GB23"/>
<evidence type="ECO:0000313" key="2">
    <source>
        <dbReference type="EMBL" id="JAC31039.1"/>
    </source>
</evidence>
<reference evidence="2" key="1">
    <citation type="submission" date="2014-03" db="EMBL/GenBank/DDBJ databases">
        <title>The sialotranscriptome of Amblyomma triste, Amblyomma parvum and Amblyomma cajennense ticks, uncovered by 454-based RNA-seq.</title>
        <authorList>
            <person name="Garcia G.R."/>
            <person name="Gardinassi L.G."/>
            <person name="Ribeiro J.M."/>
            <person name="Anatriello E."/>
            <person name="Ferreira B.R."/>
            <person name="Moreira H.N."/>
            <person name="Mafra C."/>
            <person name="Olegario M.M."/>
            <person name="Szabo P.J."/>
            <person name="Miranda-Santos I.K."/>
            <person name="Maruyama S.R."/>
        </authorList>
    </citation>
    <scope>NUCLEOTIDE SEQUENCE</scope>
    <source>
        <strain evidence="2">Mato Grasso do Sul</strain>
        <tissue evidence="2">Salivary glands</tissue>
    </source>
</reference>
<feature type="chain" id="PRO_5001518491" evidence="1">
    <location>
        <begin position="23"/>
        <end position="212"/>
    </location>
</feature>